<sequence length="213" mass="23049">MIGNPPWDKVDFEDKKYFSVVVPSIAESSGTARRTRIAEWEEENPEAGKRGRAERRKVKSTFLFAGSSGAFPLCRKGLTVKGVNSLQTDQLFAERFASIAAPKGRFGCIIPTRGGSSTGMCSCGTVSGCCRCTRGRWHTSSIFQSDSGGGLKNNENAKYGTNRTKDLVLAEYDRMALLGVSLDTPLVDAENYTSTLTPPPGHGPRHPARPETA</sequence>
<dbReference type="EMBL" id="JARHTQ010000004">
    <property type="protein sequence ID" value="MDF2255841.1"/>
    <property type="molecule type" value="Genomic_DNA"/>
</dbReference>
<feature type="region of interest" description="Disordered" evidence="1">
    <location>
        <begin position="191"/>
        <end position="213"/>
    </location>
</feature>
<proteinExistence type="predicted"/>
<dbReference type="RefSeq" id="WP_275811027.1">
    <property type="nucleotide sequence ID" value="NZ_BAAANM010000019.1"/>
</dbReference>
<dbReference type="Proteomes" id="UP001220022">
    <property type="component" value="Unassembled WGS sequence"/>
</dbReference>
<comment type="caution">
    <text evidence="2">The sequence shown here is derived from an EMBL/GenBank/DDBJ whole genome shotgun (WGS) entry which is preliminary data.</text>
</comment>
<reference evidence="2 3" key="1">
    <citation type="submission" date="2023-03" db="EMBL/GenBank/DDBJ databases">
        <title>Draft genome sequence of type strain Streptomyces ferralitis JCM 14344.</title>
        <authorList>
            <person name="Klaysubun C."/>
            <person name="Duangmal K."/>
        </authorList>
    </citation>
    <scope>NUCLEOTIDE SEQUENCE [LARGE SCALE GENOMIC DNA]</scope>
    <source>
        <strain evidence="2 3">JCM 14344</strain>
    </source>
</reference>
<accession>A0ABT5YWZ8</accession>
<keyword evidence="3" id="KW-1185">Reference proteome</keyword>
<gene>
    <name evidence="2" type="ORF">P2L57_08910</name>
</gene>
<protein>
    <submittedName>
        <fullName evidence="2">Uncharacterized protein</fullName>
    </submittedName>
</protein>
<name>A0ABT5YWZ8_9ACTN</name>
<evidence type="ECO:0000256" key="1">
    <source>
        <dbReference type="SAM" id="MobiDB-lite"/>
    </source>
</evidence>
<organism evidence="2 3">
    <name type="scientific">Streptantibioticus ferralitis</name>
    <dbReference type="NCBI Taxonomy" id="236510"/>
    <lineage>
        <taxon>Bacteria</taxon>
        <taxon>Bacillati</taxon>
        <taxon>Actinomycetota</taxon>
        <taxon>Actinomycetes</taxon>
        <taxon>Kitasatosporales</taxon>
        <taxon>Streptomycetaceae</taxon>
        <taxon>Streptantibioticus</taxon>
    </lineage>
</organism>
<evidence type="ECO:0000313" key="2">
    <source>
        <dbReference type="EMBL" id="MDF2255841.1"/>
    </source>
</evidence>
<evidence type="ECO:0000313" key="3">
    <source>
        <dbReference type="Proteomes" id="UP001220022"/>
    </source>
</evidence>